<evidence type="ECO:0008006" key="4">
    <source>
        <dbReference type="Google" id="ProtNLM"/>
    </source>
</evidence>
<evidence type="ECO:0000313" key="3">
    <source>
        <dbReference type="Proteomes" id="UP000831684"/>
    </source>
</evidence>
<evidence type="ECO:0000256" key="1">
    <source>
        <dbReference type="SAM" id="SignalP"/>
    </source>
</evidence>
<evidence type="ECO:0000313" key="2">
    <source>
        <dbReference type="EMBL" id="UOK69635.1"/>
    </source>
</evidence>
<dbReference type="RefSeq" id="WP_244375716.1">
    <property type="nucleotide sequence ID" value="NZ_CP083239.1"/>
</dbReference>
<protein>
    <recommendedName>
        <fullName evidence="4">Secreted protein</fullName>
    </recommendedName>
</protein>
<feature type="signal peptide" evidence="1">
    <location>
        <begin position="1"/>
        <end position="38"/>
    </location>
</feature>
<name>A0A9E7D465_9HYPH</name>
<dbReference type="AlphaFoldDB" id="A0A9E7D465"/>
<sequence length="205" mass="22245">MPADMKHAKGRVTRAMARTAAGAGALFLLAASLGSAEAANFFEKNFWLSGPNYSGNVPACDTPGALSKIRSDFATTESRFWNSKLTIDRIDDVREVAFRPWGEQYIPRRYCRAEVVISGIEGTPHFESEGAYGSGAYDGHMTGKAAAQPVGKAHGKAPGLPRTHTVWYSIIEDGGFLGASWGVDFCVEGFDRSWTYAPNCRMARP</sequence>
<dbReference type="KEGG" id="apol:K9D25_12815"/>
<accession>A0A9E7D465</accession>
<feature type="chain" id="PRO_5038440556" description="Secreted protein" evidence="1">
    <location>
        <begin position="39"/>
        <end position="205"/>
    </location>
</feature>
<organism evidence="2 3">
    <name type="scientific">Ancylobacter polymorphus</name>
    <dbReference type="NCBI Taxonomy" id="223390"/>
    <lineage>
        <taxon>Bacteria</taxon>
        <taxon>Pseudomonadati</taxon>
        <taxon>Pseudomonadota</taxon>
        <taxon>Alphaproteobacteria</taxon>
        <taxon>Hyphomicrobiales</taxon>
        <taxon>Xanthobacteraceae</taxon>
        <taxon>Ancylobacter</taxon>
    </lineage>
</organism>
<gene>
    <name evidence="2" type="ORF">K9D25_12815</name>
</gene>
<dbReference type="EMBL" id="CP083239">
    <property type="protein sequence ID" value="UOK69635.1"/>
    <property type="molecule type" value="Genomic_DNA"/>
</dbReference>
<dbReference type="Proteomes" id="UP000831684">
    <property type="component" value="Chromosome"/>
</dbReference>
<reference evidence="2" key="1">
    <citation type="submission" date="2021-09" db="EMBL/GenBank/DDBJ databases">
        <title>Network and meta-omics reveal the key degrader and cooperation patterns in an efficient 1,4-dioxane-degrading microbial community.</title>
        <authorList>
            <person name="Dai C."/>
        </authorList>
    </citation>
    <scope>NUCLEOTIDE SEQUENCE</scope>
    <source>
        <strain evidence="2">ZM13</strain>
    </source>
</reference>
<keyword evidence="1" id="KW-0732">Signal</keyword>
<proteinExistence type="predicted"/>